<comment type="caution">
    <text evidence="19">The sequence shown here is derived from an EMBL/GenBank/DDBJ whole genome shotgun (WGS) entry which is preliminary data.</text>
</comment>
<feature type="region of interest" description="Disordered" evidence="16">
    <location>
        <begin position="956"/>
        <end position="993"/>
    </location>
</feature>
<evidence type="ECO:0000256" key="15">
    <source>
        <dbReference type="PROSITE-ProRule" id="PRU00449"/>
    </source>
</evidence>
<dbReference type="AlphaFoldDB" id="A0AA88YIE0"/>
<evidence type="ECO:0000313" key="20">
    <source>
        <dbReference type="Proteomes" id="UP001186944"/>
    </source>
</evidence>
<dbReference type="InterPro" id="IPR041679">
    <property type="entry name" value="DNA2/NAM7-like_C"/>
</dbReference>
<keyword evidence="5" id="KW-0479">Metal-binding</keyword>
<protein>
    <recommendedName>
        <fullName evidence="21">Immunoglobulin mu DNA binding protein 2</fullName>
    </recommendedName>
</protein>
<proteinExistence type="inferred from homology"/>
<comment type="catalytic activity">
    <reaction evidence="14">
        <text>ATP + H2O = ADP + phosphate + H(+)</text>
        <dbReference type="Rhea" id="RHEA:13065"/>
        <dbReference type="ChEBI" id="CHEBI:15377"/>
        <dbReference type="ChEBI" id="CHEBI:15378"/>
        <dbReference type="ChEBI" id="CHEBI:30616"/>
        <dbReference type="ChEBI" id="CHEBI:43474"/>
        <dbReference type="ChEBI" id="CHEBI:456216"/>
        <dbReference type="EC" id="3.6.4.12"/>
    </reaction>
    <physiologicalReaction direction="left-to-right" evidence="14">
        <dbReference type="Rhea" id="RHEA:13066"/>
    </physiologicalReaction>
</comment>
<dbReference type="SMART" id="SM00393">
    <property type="entry name" value="R3H"/>
    <property type="match status" value="1"/>
</dbReference>
<comment type="similarity">
    <text evidence="3">Belongs to the DNA2/NAM7 helicase family.</text>
</comment>
<dbReference type="InterPro" id="IPR027417">
    <property type="entry name" value="P-loop_NTPase"/>
</dbReference>
<dbReference type="Pfam" id="PF21138">
    <property type="entry name" value="SMUBP-2_HCS1_1B"/>
    <property type="match status" value="1"/>
</dbReference>
<feature type="compositionally biased region" description="Polar residues" evidence="16">
    <location>
        <begin position="634"/>
        <end position="649"/>
    </location>
</feature>
<dbReference type="PANTHER" id="PTHR43788:SF8">
    <property type="entry name" value="DNA-BINDING PROTEIN SMUBP-2"/>
    <property type="match status" value="1"/>
</dbReference>
<dbReference type="FunFam" id="3.40.50.300:FF:001146">
    <property type="entry name" value="DNA-binding protein SMUBP-2 isoform X1"/>
    <property type="match status" value="1"/>
</dbReference>
<dbReference type="Pfam" id="PF01424">
    <property type="entry name" value="R3H"/>
    <property type="match status" value="1"/>
</dbReference>
<evidence type="ECO:0000256" key="4">
    <source>
        <dbReference type="ARBA" id="ARBA00022490"/>
    </source>
</evidence>
<feature type="domain" description="R3H" evidence="18">
    <location>
        <begin position="676"/>
        <end position="740"/>
    </location>
</feature>
<evidence type="ECO:0000256" key="6">
    <source>
        <dbReference type="ARBA" id="ARBA00022741"/>
    </source>
</evidence>
<dbReference type="InterPro" id="IPR000058">
    <property type="entry name" value="Znf_AN1"/>
</dbReference>
<dbReference type="Gene3D" id="2.40.30.270">
    <property type="match status" value="1"/>
</dbReference>
<keyword evidence="13" id="KW-0539">Nucleus</keyword>
<keyword evidence="12" id="KW-0694">RNA-binding</keyword>
<evidence type="ECO:0000256" key="12">
    <source>
        <dbReference type="ARBA" id="ARBA00022884"/>
    </source>
</evidence>
<evidence type="ECO:0000313" key="19">
    <source>
        <dbReference type="EMBL" id="KAK3099969.1"/>
    </source>
</evidence>
<dbReference type="Gene3D" id="3.30.1370.50">
    <property type="entry name" value="R3H-like domain"/>
    <property type="match status" value="1"/>
</dbReference>
<dbReference type="GO" id="GO:0008270">
    <property type="term" value="F:zinc ion binding"/>
    <property type="evidence" value="ECO:0007669"/>
    <property type="project" value="UniProtKB-KW"/>
</dbReference>
<evidence type="ECO:0000256" key="3">
    <source>
        <dbReference type="ARBA" id="ARBA00007913"/>
    </source>
</evidence>
<dbReference type="PROSITE" id="PS51061">
    <property type="entry name" value="R3H"/>
    <property type="match status" value="1"/>
</dbReference>
<dbReference type="Gene3D" id="4.10.1110.10">
    <property type="entry name" value="AN1-like Zinc finger"/>
    <property type="match status" value="1"/>
</dbReference>
<organism evidence="19 20">
    <name type="scientific">Pinctada imbricata</name>
    <name type="common">Atlantic pearl-oyster</name>
    <name type="synonym">Pinctada martensii</name>
    <dbReference type="NCBI Taxonomy" id="66713"/>
    <lineage>
        <taxon>Eukaryota</taxon>
        <taxon>Metazoa</taxon>
        <taxon>Spiralia</taxon>
        <taxon>Lophotrochozoa</taxon>
        <taxon>Mollusca</taxon>
        <taxon>Bivalvia</taxon>
        <taxon>Autobranchia</taxon>
        <taxon>Pteriomorphia</taxon>
        <taxon>Pterioida</taxon>
        <taxon>Pterioidea</taxon>
        <taxon>Pteriidae</taxon>
        <taxon>Pinctada</taxon>
    </lineage>
</organism>
<dbReference type="InterPro" id="IPR035896">
    <property type="entry name" value="AN1-like_Znf"/>
</dbReference>
<reference evidence="19" key="1">
    <citation type="submission" date="2019-08" db="EMBL/GenBank/DDBJ databases">
        <title>The improved chromosome-level genome for the pearl oyster Pinctada fucata martensii using PacBio sequencing and Hi-C.</title>
        <authorList>
            <person name="Zheng Z."/>
        </authorList>
    </citation>
    <scope>NUCLEOTIDE SEQUENCE</scope>
    <source>
        <strain evidence="19">ZZ-2019</strain>
        <tissue evidence="19">Adductor muscle</tissue>
    </source>
</reference>
<dbReference type="PROSITE" id="PS51039">
    <property type="entry name" value="ZF_AN1"/>
    <property type="match status" value="1"/>
</dbReference>
<dbReference type="InterPro" id="IPR036867">
    <property type="entry name" value="R3H_dom_sf"/>
</dbReference>
<dbReference type="PANTHER" id="PTHR43788">
    <property type="entry name" value="DNA2/NAM7 HELICASE FAMILY MEMBER"/>
    <property type="match status" value="1"/>
</dbReference>
<dbReference type="FunFam" id="3.30.1370.50:FF:000002">
    <property type="entry name" value="Immunoglobulin mu DNA-binding protein 2"/>
    <property type="match status" value="1"/>
</dbReference>
<feature type="compositionally biased region" description="Basic and acidic residues" evidence="16">
    <location>
        <begin position="838"/>
        <end position="849"/>
    </location>
</feature>
<dbReference type="NCBIfam" id="TIGR00376">
    <property type="entry name" value="IGHMBP2 family helicase"/>
    <property type="match status" value="1"/>
</dbReference>
<keyword evidence="11" id="KW-0067">ATP-binding</keyword>
<name>A0AA88YIE0_PINIB</name>
<evidence type="ECO:0000256" key="7">
    <source>
        <dbReference type="ARBA" id="ARBA00022771"/>
    </source>
</evidence>
<dbReference type="SMART" id="SM00154">
    <property type="entry name" value="ZnF_AN1"/>
    <property type="match status" value="1"/>
</dbReference>
<evidence type="ECO:0000256" key="11">
    <source>
        <dbReference type="ARBA" id="ARBA00022840"/>
    </source>
</evidence>
<dbReference type="InterPro" id="IPR047187">
    <property type="entry name" value="SF1_C_Upf1"/>
</dbReference>
<dbReference type="Gene3D" id="3.40.50.300">
    <property type="entry name" value="P-loop containing nucleotide triphosphate hydrolases"/>
    <property type="match status" value="2"/>
</dbReference>
<keyword evidence="6" id="KW-0547">Nucleotide-binding</keyword>
<evidence type="ECO:0000259" key="18">
    <source>
        <dbReference type="PROSITE" id="PS51061"/>
    </source>
</evidence>
<dbReference type="GO" id="GO:0043139">
    <property type="term" value="F:5'-3' DNA helicase activity"/>
    <property type="evidence" value="ECO:0007669"/>
    <property type="project" value="TreeGrafter"/>
</dbReference>
<sequence length="993" mass="110755">RVLSERLPAKELQRRGVCLLKLQISNCRTGLYGRTLVTFEPSGNSTELPSHNITPGGQTAADVVGSGVVTRVSKTIVTVAFDDKEDIFSLNDEGRFRLTKLTNDVTYKRLKSALHDLQKQTSAPCTRLISALFGERELTPPYQKQDIHFVNQRLDESQREAVTFALSQPEVAVVHGPPGTGKTTTVIEIIIQAVKQGNKVLACAPSNIAVDNLVERLGKNRQKVIRLGHPARVLPHIQKYSLDAVLASSDETKIVEDVRKDLDKALAALRKTRDKGEKQKLRGDLKYLRKELVQREEAAIKELLNRADVVVATLTTASLEGPIKFLDEDHFGVAVIDECSQAVEAACWIALQRAPRCILAGDHLQLPPTILNVEAAKDGLEKTLMERIIDLYDKKVVRMLTTQYRMHRAIMTWSSEVLYHGKLEADPSVEGHLLRDLHDVTDCEVTQEPLLLVDTAGCELYELDTPEEVSKGNEGEADIISFHVKQLIDLGVGQEDIAVIAPYNLQVELLRLRLSSQYPKLEIKSVDGFQGREKEAVLISMVRSNPKGEVGFLSEKRRINVAVTRARRHLMVVCDSETVGRDEFLKSLIEYMSDHGEVKTAQEYIDNGVLNGTSERPEHLADLLSLSVERKSGSARQKSTNQNRGYSNKKSGKLRSKPEDKENKPEYKPKTEEETNERIKEFQGYLDNFVVDASQDCMEFPATLNSHDRMLVHELAEKLGLVHISKGVGKERFIVVSKPGAEVKRSDGQEGKVKGSQGQVKEVKKKDIQQCSKDGNKEKINTDVDIRTVEKIHVEEKENYETVLFEDKISDKITCKHCSKPVIKANFPLHEIHCARRQKETAKSAKEAKSGQQVKSKRPGSAAKKVPNAHSDVTAKLGKVDPDDFDALIATAQTMDQGCAFKKCKTKTITLGHMCEFCGRRFCLSHHTPEVHGCGDAAKSAARAAVIREGVLYRGSGVPDKLPDPDRKARLQKRMDQKLSEMSAKRQGKKNKK</sequence>
<dbReference type="CDD" id="cd18808">
    <property type="entry name" value="SF1_C_Upf1"/>
    <property type="match status" value="1"/>
</dbReference>
<evidence type="ECO:0000259" key="17">
    <source>
        <dbReference type="PROSITE" id="PS51039"/>
    </source>
</evidence>
<feature type="compositionally biased region" description="Basic and acidic residues" evidence="16">
    <location>
        <begin position="656"/>
        <end position="676"/>
    </location>
</feature>
<dbReference type="GO" id="GO:0003677">
    <property type="term" value="F:DNA binding"/>
    <property type="evidence" value="ECO:0007669"/>
    <property type="project" value="InterPro"/>
</dbReference>
<keyword evidence="8" id="KW-0378">Hydrolase</keyword>
<dbReference type="GO" id="GO:0005634">
    <property type="term" value="C:nucleus"/>
    <property type="evidence" value="ECO:0007669"/>
    <property type="project" value="UniProtKB-SubCell"/>
</dbReference>
<dbReference type="GO" id="GO:0005737">
    <property type="term" value="C:cytoplasm"/>
    <property type="evidence" value="ECO:0007669"/>
    <property type="project" value="UniProtKB-SubCell"/>
</dbReference>
<dbReference type="GO" id="GO:0003723">
    <property type="term" value="F:RNA binding"/>
    <property type="evidence" value="ECO:0007669"/>
    <property type="project" value="UniProtKB-KW"/>
</dbReference>
<dbReference type="Pfam" id="PF01428">
    <property type="entry name" value="zf-AN1"/>
    <property type="match status" value="1"/>
</dbReference>
<dbReference type="InterPro" id="IPR041677">
    <property type="entry name" value="DNA2/NAM7_AAA_11"/>
</dbReference>
<accession>A0AA88YIE0</accession>
<keyword evidence="20" id="KW-1185">Reference proteome</keyword>
<dbReference type="SUPFAM" id="SSF52540">
    <property type="entry name" value="P-loop containing nucleoside triphosphate hydrolases"/>
    <property type="match status" value="1"/>
</dbReference>
<dbReference type="InterPro" id="IPR014001">
    <property type="entry name" value="Helicase_ATP-bd"/>
</dbReference>
<feature type="compositionally biased region" description="Basic and acidic residues" evidence="16">
    <location>
        <begin position="961"/>
        <end position="979"/>
    </location>
</feature>
<dbReference type="InterPro" id="IPR004483">
    <property type="entry name" value="SMUBP-2/Hcs1-like"/>
</dbReference>
<evidence type="ECO:0000256" key="8">
    <source>
        <dbReference type="ARBA" id="ARBA00022801"/>
    </source>
</evidence>
<dbReference type="GO" id="GO:0016787">
    <property type="term" value="F:hydrolase activity"/>
    <property type="evidence" value="ECO:0007669"/>
    <property type="project" value="UniProtKB-KW"/>
</dbReference>
<gene>
    <name evidence="19" type="ORF">FSP39_012679</name>
</gene>
<evidence type="ECO:0000256" key="5">
    <source>
        <dbReference type="ARBA" id="ARBA00022723"/>
    </source>
</evidence>
<evidence type="ECO:0000256" key="14">
    <source>
        <dbReference type="ARBA" id="ARBA00048432"/>
    </source>
</evidence>
<evidence type="ECO:0000256" key="9">
    <source>
        <dbReference type="ARBA" id="ARBA00022806"/>
    </source>
</evidence>
<evidence type="ECO:0000256" key="16">
    <source>
        <dbReference type="SAM" id="MobiDB-lite"/>
    </source>
</evidence>
<keyword evidence="9" id="KW-0347">Helicase</keyword>
<comment type="subcellular location">
    <subcellularLocation>
        <location evidence="2">Cytoplasm</location>
    </subcellularLocation>
    <subcellularLocation>
        <location evidence="1">Nucleus</location>
    </subcellularLocation>
</comment>
<dbReference type="EMBL" id="VSWD01000006">
    <property type="protein sequence ID" value="KAK3099969.1"/>
    <property type="molecule type" value="Genomic_DNA"/>
</dbReference>
<feature type="region of interest" description="Disordered" evidence="16">
    <location>
        <begin position="627"/>
        <end position="676"/>
    </location>
</feature>
<keyword evidence="10" id="KW-0862">Zinc</keyword>
<dbReference type="Proteomes" id="UP001186944">
    <property type="component" value="Unassembled WGS sequence"/>
</dbReference>
<keyword evidence="4" id="KW-0963">Cytoplasm</keyword>
<dbReference type="InterPro" id="IPR050534">
    <property type="entry name" value="Coronavir_polyprotein_1ab"/>
</dbReference>
<dbReference type="InterPro" id="IPR048761">
    <property type="entry name" value="SMUBP-2_HCS1_1B"/>
</dbReference>
<dbReference type="Pfam" id="PF13087">
    <property type="entry name" value="AAA_12"/>
    <property type="match status" value="1"/>
</dbReference>
<dbReference type="GO" id="GO:0005524">
    <property type="term" value="F:ATP binding"/>
    <property type="evidence" value="ECO:0007669"/>
    <property type="project" value="UniProtKB-KW"/>
</dbReference>
<dbReference type="CDD" id="cd18044">
    <property type="entry name" value="DEXXQc_SMUBP2"/>
    <property type="match status" value="1"/>
</dbReference>
<dbReference type="InterPro" id="IPR001374">
    <property type="entry name" value="R3H_dom"/>
</dbReference>
<dbReference type="SMART" id="SM00487">
    <property type="entry name" value="DEXDc"/>
    <property type="match status" value="1"/>
</dbReference>
<evidence type="ECO:0000256" key="2">
    <source>
        <dbReference type="ARBA" id="ARBA00004496"/>
    </source>
</evidence>
<keyword evidence="7 15" id="KW-0863">Zinc-finger</keyword>
<evidence type="ECO:0000256" key="10">
    <source>
        <dbReference type="ARBA" id="ARBA00022833"/>
    </source>
</evidence>
<evidence type="ECO:0000256" key="13">
    <source>
        <dbReference type="ARBA" id="ARBA00023242"/>
    </source>
</evidence>
<dbReference type="SUPFAM" id="SSF82708">
    <property type="entry name" value="R3H domain"/>
    <property type="match status" value="1"/>
</dbReference>
<feature type="domain" description="AN1-type" evidence="17">
    <location>
        <begin position="893"/>
        <end position="942"/>
    </location>
</feature>
<dbReference type="Pfam" id="PF13086">
    <property type="entry name" value="AAA_11"/>
    <property type="match status" value="1"/>
</dbReference>
<evidence type="ECO:0008006" key="21">
    <source>
        <dbReference type="Google" id="ProtNLM"/>
    </source>
</evidence>
<dbReference type="SUPFAM" id="SSF118310">
    <property type="entry name" value="AN1-like Zinc finger"/>
    <property type="match status" value="1"/>
</dbReference>
<feature type="region of interest" description="Disordered" evidence="16">
    <location>
        <begin position="838"/>
        <end position="876"/>
    </location>
</feature>
<feature type="non-terminal residue" evidence="19">
    <location>
        <position position="1"/>
    </location>
</feature>
<evidence type="ECO:0000256" key="1">
    <source>
        <dbReference type="ARBA" id="ARBA00004123"/>
    </source>
</evidence>